<evidence type="ECO:0000313" key="3">
    <source>
        <dbReference type="EMBL" id="AGA25961.1"/>
    </source>
</evidence>
<keyword evidence="4" id="KW-1185">Reference proteome</keyword>
<feature type="compositionally biased region" description="Pro residues" evidence="1">
    <location>
        <begin position="495"/>
        <end position="512"/>
    </location>
</feature>
<sequence>MSEHAPYSPALQAVLNSPPLERKGWQATSAPCYIALYLGAVYFDQLGRRTLAIGGLGWSVFGAAVAGLLCYVLLYRVPALWGQKTGWPFTVLGCSTFGTTGTVGLTFIVFGLAQIAVMAMATLYAVDWAFQGLSLCGLVSVKWLKPMTIPLGAGTSPVLELRSPLILITSLVWIYAAALTGHFLVRIIAALMKIYPIFPALMLALAVILTLRGLPSFQPLVTDPATSAPVVDGGPRAFLMMIQMIFGFFAIAGTVAADFGAASRTTRDVRLGGWIGVAFASWTVATLSLLTVAGAVGRYTAPLTLKNAPGVGNFSFRTALVLGLPETVAGAIFLFFSLSTLAQTCYSADIFGSRFEAVWPRISRLRWNLIGTTVAWLFVATGLAIRLEEIFTLLGALFAPMVGAMTADYVRNRGVWPGPRRGLNPAGLVAWLLGVGVGLVPLIAEASGWSDGSRLQPASVFAFATAFLIYTLLAAIGAETQALPIPQQPQAACEPPAPAAVPPSPEPAPSPA</sequence>
<keyword evidence="2" id="KW-0812">Transmembrane</keyword>
<accession>L0DBE1</accession>
<feature type="transmembrane region" description="Helical" evidence="2">
    <location>
        <begin position="55"/>
        <end position="75"/>
    </location>
</feature>
<feature type="transmembrane region" description="Helical" evidence="2">
    <location>
        <begin position="367"/>
        <end position="385"/>
    </location>
</feature>
<dbReference type="OrthoDB" id="9787279at2"/>
<feature type="transmembrane region" description="Helical" evidence="2">
    <location>
        <begin position="271"/>
        <end position="296"/>
    </location>
</feature>
<feature type="transmembrane region" description="Helical" evidence="2">
    <location>
        <begin position="87"/>
        <end position="113"/>
    </location>
</feature>
<reference evidence="3 4" key="1">
    <citation type="submission" date="2012-02" db="EMBL/GenBank/DDBJ databases">
        <title>Complete sequence of chromosome of Singulisphaera acidiphila DSM 18658.</title>
        <authorList>
            <consortium name="US DOE Joint Genome Institute (JGI-PGF)"/>
            <person name="Lucas S."/>
            <person name="Copeland A."/>
            <person name="Lapidus A."/>
            <person name="Glavina del Rio T."/>
            <person name="Dalin E."/>
            <person name="Tice H."/>
            <person name="Bruce D."/>
            <person name="Goodwin L."/>
            <person name="Pitluck S."/>
            <person name="Peters L."/>
            <person name="Ovchinnikova G."/>
            <person name="Chertkov O."/>
            <person name="Kyrpides N."/>
            <person name="Mavromatis K."/>
            <person name="Ivanova N."/>
            <person name="Brettin T."/>
            <person name="Detter J.C."/>
            <person name="Han C."/>
            <person name="Larimer F."/>
            <person name="Land M."/>
            <person name="Hauser L."/>
            <person name="Markowitz V."/>
            <person name="Cheng J.-F."/>
            <person name="Hugenholtz P."/>
            <person name="Woyke T."/>
            <person name="Wu D."/>
            <person name="Tindall B."/>
            <person name="Pomrenke H."/>
            <person name="Brambilla E."/>
            <person name="Klenk H.-P."/>
            <person name="Eisen J.A."/>
        </authorList>
    </citation>
    <scope>NUCLEOTIDE SEQUENCE [LARGE SCALE GENOMIC DNA]</scope>
    <source>
        <strain evidence="4">ATCC BAA-1392 / DSM 18658 / VKM B-2454 / MOB10</strain>
    </source>
</reference>
<feature type="transmembrane region" description="Helical" evidence="2">
    <location>
        <begin position="422"/>
        <end position="444"/>
    </location>
</feature>
<evidence type="ECO:0000313" key="4">
    <source>
        <dbReference type="Proteomes" id="UP000010798"/>
    </source>
</evidence>
<feature type="transmembrane region" description="Helical" evidence="2">
    <location>
        <begin position="164"/>
        <end position="185"/>
    </location>
</feature>
<feature type="transmembrane region" description="Helical" evidence="2">
    <location>
        <begin position="125"/>
        <end position="144"/>
    </location>
</feature>
<keyword evidence="2" id="KW-1133">Transmembrane helix</keyword>
<dbReference type="HOGENOM" id="CLU_612358_0_0_0"/>
<protein>
    <submittedName>
        <fullName evidence="3">Purine-cytosine permease-like transporter</fullName>
    </submittedName>
</protein>
<feature type="transmembrane region" description="Helical" evidence="2">
    <location>
        <begin position="237"/>
        <end position="259"/>
    </location>
</feature>
<proteinExistence type="predicted"/>
<dbReference type="Gene3D" id="1.10.4160.10">
    <property type="entry name" value="Hydantoin permease"/>
    <property type="match status" value="1"/>
</dbReference>
<keyword evidence="2" id="KW-0472">Membrane</keyword>
<dbReference type="eggNOG" id="COG1953">
    <property type="taxonomic scope" value="Bacteria"/>
</dbReference>
<dbReference type="KEGG" id="saci:Sinac_1582"/>
<dbReference type="EMBL" id="CP003364">
    <property type="protein sequence ID" value="AGA25961.1"/>
    <property type="molecule type" value="Genomic_DNA"/>
</dbReference>
<feature type="region of interest" description="Disordered" evidence="1">
    <location>
        <begin position="487"/>
        <end position="512"/>
    </location>
</feature>
<feature type="transmembrane region" description="Helical" evidence="2">
    <location>
        <begin position="197"/>
        <end position="217"/>
    </location>
</feature>
<feature type="transmembrane region" description="Helical" evidence="2">
    <location>
        <begin position="24"/>
        <end position="43"/>
    </location>
</feature>
<organism evidence="3 4">
    <name type="scientific">Singulisphaera acidiphila (strain ATCC BAA-1392 / DSM 18658 / VKM B-2454 / MOB10)</name>
    <dbReference type="NCBI Taxonomy" id="886293"/>
    <lineage>
        <taxon>Bacteria</taxon>
        <taxon>Pseudomonadati</taxon>
        <taxon>Planctomycetota</taxon>
        <taxon>Planctomycetia</taxon>
        <taxon>Isosphaerales</taxon>
        <taxon>Isosphaeraceae</taxon>
        <taxon>Singulisphaera</taxon>
    </lineage>
</organism>
<dbReference type="AlphaFoldDB" id="L0DBE1"/>
<gene>
    <name evidence="3" type="ordered locus">Sinac_1582</name>
</gene>
<evidence type="ECO:0000256" key="1">
    <source>
        <dbReference type="SAM" id="MobiDB-lite"/>
    </source>
</evidence>
<evidence type="ECO:0000256" key="2">
    <source>
        <dbReference type="SAM" id="Phobius"/>
    </source>
</evidence>
<feature type="transmembrane region" description="Helical" evidence="2">
    <location>
        <begin position="456"/>
        <end position="478"/>
    </location>
</feature>
<feature type="transmembrane region" description="Helical" evidence="2">
    <location>
        <begin position="391"/>
        <end position="410"/>
    </location>
</feature>
<dbReference type="Proteomes" id="UP000010798">
    <property type="component" value="Chromosome"/>
</dbReference>
<dbReference type="RefSeq" id="WP_015245131.1">
    <property type="nucleotide sequence ID" value="NC_019892.1"/>
</dbReference>
<feature type="transmembrane region" description="Helical" evidence="2">
    <location>
        <begin position="327"/>
        <end position="346"/>
    </location>
</feature>
<name>L0DBE1_SINAD</name>
<dbReference type="STRING" id="886293.Sinac_1582"/>